<dbReference type="RefSeq" id="WP_243066088.1">
    <property type="nucleotide sequence ID" value="NZ_JAIVFK010000002.1"/>
</dbReference>
<keyword evidence="2" id="KW-1185">Reference proteome</keyword>
<comment type="caution">
    <text evidence="1">The sequence shown here is derived from an EMBL/GenBank/DDBJ whole genome shotgun (WGS) entry which is preliminary data.</text>
</comment>
<gene>
    <name evidence="1" type="ORF">K2U94_04630</name>
</gene>
<dbReference type="Proteomes" id="UP001139104">
    <property type="component" value="Unassembled WGS sequence"/>
</dbReference>
<evidence type="ECO:0000313" key="2">
    <source>
        <dbReference type="Proteomes" id="UP001139104"/>
    </source>
</evidence>
<accession>A0ABS9Z317</accession>
<protein>
    <submittedName>
        <fullName evidence="1">Methyltransferase domain-containing protein</fullName>
    </submittedName>
</protein>
<dbReference type="GO" id="GO:0008168">
    <property type="term" value="F:methyltransferase activity"/>
    <property type="evidence" value="ECO:0007669"/>
    <property type="project" value="UniProtKB-KW"/>
</dbReference>
<proteinExistence type="predicted"/>
<keyword evidence="1" id="KW-0808">Transferase</keyword>
<organism evidence="1 2">
    <name type="scientific">Candidatus Rhodoblastus alkanivorans</name>
    <dbReference type="NCBI Taxonomy" id="2954117"/>
    <lineage>
        <taxon>Bacteria</taxon>
        <taxon>Pseudomonadati</taxon>
        <taxon>Pseudomonadota</taxon>
        <taxon>Alphaproteobacteria</taxon>
        <taxon>Hyphomicrobiales</taxon>
        <taxon>Rhodoblastaceae</taxon>
        <taxon>Rhodoblastus</taxon>
    </lineage>
</organism>
<reference evidence="1" key="1">
    <citation type="journal article" date="2022" name="ISME J.">
        <title>Identification of active gaseous-alkane degraders at natural gas seeps.</title>
        <authorList>
            <person name="Farhan Ul Haque M."/>
            <person name="Hernandez M."/>
            <person name="Crombie A.T."/>
            <person name="Murrell J.C."/>
        </authorList>
    </citation>
    <scope>NUCLEOTIDE SEQUENCE</scope>
    <source>
        <strain evidence="1">PC2</strain>
    </source>
</reference>
<dbReference type="GO" id="GO:0032259">
    <property type="term" value="P:methylation"/>
    <property type="evidence" value="ECO:0007669"/>
    <property type="project" value="UniProtKB-KW"/>
</dbReference>
<dbReference type="Pfam" id="PF13489">
    <property type="entry name" value="Methyltransf_23"/>
    <property type="match status" value="1"/>
</dbReference>
<dbReference type="InterPro" id="IPR029063">
    <property type="entry name" value="SAM-dependent_MTases_sf"/>
</dbReference>
<dbReference type="Gene3D" id="3.40.50.150">
    <property type="entry name" value="Vaccinia Virus protein VP39"/>
    <property type="match status" value="1"/>
</dbReference>
<evidence type="ECO:0000313" key="1">
    <source>
        <dbReference type="EMBL" id="MCI4682054.1"/>
    </source>
</evidence>
<dbReference type="EMBL" id="JAIVFP010000001">
    <property type="protein sequence ID" value="MCI4682054.1"/>
    <property type="molecule type" value="Genomic_DNA"/>
</dbReference>
<sequence>MSNISSTPPPLDPAWLDDALRRNVANVDDQSRPNLSALALRLRDIDILALNIKYFGFELARRLAAELPPRQDAAYRPVGLACKPSTQADLESDWCAHWCAQLRIPVVFHRKIWEFCFLLQALAESGQLAPGRRGLGFGCGEEPIASYLASRGVQATVTDLQSEEAAAAGWRDTGQHLSSLEQAYKDYLVPREAFDALVSHRSVDMNALPDDLAGHDFCWSICALEHLGSIEKGMDFVVNSLRTLKPGGVAIHTTEFNFLDNGRTLDNWPTVLPQRRHFEALAERLRADGHEVAPLDFDIGEKPLDRFIDVPPYPGDPSGKLETMRAQHDSTHIKLSIDGFASTCFGLIVRKARA</sequence>
<name>A0ABS9Z317_9HYPH</name>
<dbReference type="SUPFAM" id="SSF53335">
    <property type="entry name" value="S-adenosyl-L-methionine-dependent methyltransferases"/>
    <property type="match status" value="1"/>
</dbReference>
<keyword evidence="1" id="KW-0489">Methyltransferase</keyword>